<dbReference type="SUPFAM" id="SSF54427">
    <property type="entry name" value="NTF2-like"/>
    <property type="match status" value="1"/>
</dbReference>
<accession>A0ABS3T4L0</accession>
<evidence type="ECO:0000259" key="1">
    <source>
        <dbReference type="Pfam" id="PF14534"/>
    </source>
</evidence>
<protein>
    <submittedName>
        <fullName evidence="2">Nuclear transport factor 2 family protein</fullName>
    </submittedName>
</protein>
<comment type="caution">
    <text evidence="2">The sequence shown here is derived from an EMBL/GenBank/DDBJ whole genome shotgun (WGS) entry which is preliminary data.</text>
</comment>
<evidence type="ECO:0000313" key="3">
    <source>
        <dbReference type="Proteomes" id="UP000676776"/>
    </source>
</evidence>
<reference evidence="2 3" key="1">
    <citation type="submission" date="2021-03" db="EMBL/GenBank/DDBJ databases">
        <title>Winogradskyella sp. nov., isolated from costal sediment.</title>
        <authorList>
            <person name="Gao C."/>
        </authorList>
    </citation>
    <scope>NUCLEOTIDE SEQUENCE [LARGE SCALE GENOMIC DNA]</scope>
    <source>
        <strain evidence="2 3">DF17</strain>
    </source>
</reference>
<dbReference type="InterPro" id="IPR027843">
    <property type="entry name" value="DUF4440"/>
</dbReference>
<dbReference type="Proteomes" id="UP000676776">
    <property type="component" value="Unassembled WGS sequence"/>
</dbReference>
<organism evidence="2 3">
    <name type="scientific">Winogradskyella pelagia</name>
    <dbReference type="NCBI Taxonomy" id="2819984"/>
    <lineage>
        <taxon>Bacteria</taxon>
        <taxon>Pseudomonadati</taxon>
        <taxon>Bacteroidota</taxon>
        <taxon>Flavobacteriia</taxon>
        <taxon>Flavobacteriales</taxon>
        <taxon>Flavobacteriaceae</taxon>
        <taxon>Winogradskyella</taxon>
    </lineage>
</organism>
<dbReference type="InterPro" id="IPR032710">
    <property type="entry name" value="NTF2-like_dom_sf"/>
</dbReference>
<keyword evidence="3" id="KW-1185">Reference proteome</keyword>
<evidence type="ECO:0000313" key="2">
    <source>
        <dbReference type="EMBL" id="MBO3117672.1"/>
    </source>
</evidence>
<proteinExistence type="predicted"/>
<name>A0ABS3T4L0_9FLAO</name>
<gene>
    <name evidence="2" type="ORF">J4050_13025</name>
</gene>
<dbReference type="EMBL" id="JAGEVF010000011">
    <property type="protein sequence ID" value="MBO3117672.1"/>
    <property type="molecule type" value="Genomic_DNA"/>
</dbReference>
<dbReference type="Pfam" id="PF14534">
    <property type="entry name" value="DUF4440"/>
    <property type="match status" value="1"/>
</dbReference>
<dbReference type="PROSITE" id="PS51257">
    <property type="entry name" value="PROKAR_LIPOPROTEIN"/>
    <property type="match status" value="1"/>
</dbReference>
<sequence>MRGSIIIIFILVLFSCKERSNETELGSLNTIDIEAELTSIDKTREIFMKAVKESDGETIGKMVTKDAVTISPGSSDWSTMYEVSKNRGPFPYDSIIMFPKETIIASDTIAYDFGTSHVYYTNSEGTVVELKDNFLAILKKGDDGIWRLHREVASSNVIE</sequence>
<dbReference type="Gene3D" id="3.10.450.50">
    <property type="match status" value="1"/>
</dbReference>
<dbReference type="RefSeq" id="WP_208155026.1">
    <property type="nucleotide sequence ID" value="NZ_JAGEVF010000011.1"/>
</dbReference>
<feature type="domain" description="DUF4440" evidence="1">
    <location>
        <begin position="41"/>
        <end position="148"/>
    </location>
</feature>